<dbReference type="CDD" id="cd00067">
    <property type="entry name" value="GAL4"/>
    <property type="match status" value="1"/>
</dbReference>
<keyword evidence="1" id="KW-0479">Metal-binding</keyword>
<proteinExistence type="predicted"/>
<dbReference type="Proteomes" id="UP000053259">
    <property type="component" value="Unassembled WGS sequence"/>
</dbReference>
<dbReference type="EMBL" id="KN847536">
    <property type="protein sequence ID" value="KIW05790.1"/>
    <property type="molecule type" value="Genomic_DNA"/>
</dbReference>
<keyword evidence="4" id="KW-0539">Nucleus</keyword>
<keyword evidence="8" id="KW-1185">Reference proteome</keyword>
<feature type="compositionally biased region" description="Low complexity" evidence="5">
    <location>
        <begin position="675"/>
        <end position="689"/>
    </location>
</feature>
<feature type="region of interest" description="Disordered" evidence="5">
    <location>
        <begin position="672"/>
        <end position="693"/>
    </location>
</feature>
<organism evidence="7 8">
    <name type="scientific">Verruconis gallopava</name>
    <dbReference type="NCBI Taxonomy" id="253628"/>
    <lineage>
        <taxon>Eukaryota</taxon>
        <taxon>Fungi</taxon>
        <taxon>Dikarya</taxon>
        <taxon>Ascomycota</taxon>
        <taxon>Pezizomycotina</taxon>
        <taxon>Dothideomycetes</taxon>
        <taxon>Pleosporomycetidae</taxon>
        <taxon>Venturiales</taxon>
        <taxon>Sympoventuriaceae</taxon>
        <taxon>Verruconis</taxon>
    </lineage>
</organism>
<evidence type="ECO:0000259" key="6">
    <source>
        <dbReference type="PROSITE" id="PS50048"/>
    </source>
</evidence>
<dbReference type="GO" id="GO:0005634">
    <property type="term" value="C:nucleus"/>
    <property type="evidence" value="ECO:0007669"/>
    <property type="project" value="TreeGrafter"/>
</dbReference>
<accession>A0A0D2AGT7</accession>
<dbReference type="GO" id="GO:0008270">
    <property type="term" value="F:zinc ion binding"/>
    <property type="evidence" value="ECO:0007669"/>
    <property type="project" value="InterPro"/>
</dbReference>
<evidence type="ECO:0000313" key="7">
    <source>
        <dbReference type="EMBL" id="KIW05790.1"/>
    </source>
</evidence>
<dbReference type="InParanoid" id="A0A0D2AGT7"/>
<dbReference type="Pfam" id="PF04082">
    <property type="entry name" value="Fungal_trans"/>
    <property type="match status" value="1"/>
</dbReference>
<dbReference type="PROSITE" id="PS50048">
    <property type="entry name" value="ZN2_CY6_FUNGAL_2"/>
    <property type="match status" value="1"/>
</dbReference>
<reference evidence="7 8" key="1">
    <citation type="submission" date="2015-01" db="EMBL/GenBank/DDBJ databases">
        <title>The Genome Sequence of Ochroconis gallopava CBS43764.</title>
        <authorList>
            <consortium name="The Broad Institute Genomics Platform"/>
            <person name="Cuomo C."/>
            <person name="de Hoog S."/>
            <person name="Gorbushina A."/>
            <person name="Stielow B."/>
            <person name="Teixiera M."/>
            <person name="Abouelleil A."/>
            <person name="Chapman S.B."/>
            <person name="Priest M."/>
            <person name="Young S.K."/>
            <person name="Wortman J."/>
            <person name="Nusbaum C."/>
            <person name="Birren B."/>
        </authorList>
    </citation>
    <scope>NUCLEOTIDE SEQUENCE [LARGE SCALE GENOMIC DNA]</scope>
    <source>
        <strain evidence="7 8">CBS 43764</strain>
    </source>
</reference>
<dbReference type="Pfam" id="PF00172">
    <property type="entry name" value="Zn_clus"/>
    <property type="match status" value="1"/>
</dbReference>
<dbReference type="HOGENOM" id="CLU_008511_1_1_1"/>
<evidence type="ECO:0000256" key="3">
    <source>
        <dbReference type="ARBA" id="ARBA00023163"/>
    </source>
</evidence>
<dbReference type="GO" id="GO:0006351">
    <property type="term" value="P:DNA-templated transcription"/>
    <property type="evidence" value="ECO:0007669"/>
    <property type="project" value="InterPro"/>
</dbReference>
<evidence type="ECO:0000256" key="4">
    <source>
        <dbReference type="ARBA" id="ARBA00023242"/>
    </source>
</evidence>
<evidence type="ECO:0000313" key="8">
    <source>
        <dbReference type="Proteomes" id="UP000053259"/>
    </source>
</evidence>
<dbReference type="InterPro" id="IPR051127">
    <property type="entry name" value="Fungal_SecMet_Regulators"/>
</dbReference>
<dbReference type="SMART" id="SM00066">
    <property type="entry name" value="GAL4"/>
    <property type="match status" value="1"/>
</dbReference>
<feature type="domain" description="Zn(2)-C6 fungal-type" evidence="6">
    <location>
        <begin position="35"/>
        <end position="68"/>
    </location>
</feature>
<dbReference type="InterPro" id="IPR036864">
    <property type="entry name" value="Zn2-C6_fun-type_DNA-bd_sf"/>
</dbReference>
<dbReference type="OrthoDB" id="424974at2759"/>
<gene>
    <name evidence="7" type="ORF">PV09_03001</name>
</gene>
<evidence type="ECO:0000256" key="5">
    <source>
        <dbReference type="SAM" id="MobiDB-lite"/>
    </source>
</evidence>
<dbReference type="GeneID" id="27310974"/>
<keyword evidence="3" id="KW-0804">Transcription</keyword>
<dbReference type="AlphaFoldDB" id="A0A0D2AGT7"/>
<dbReference type="SMART" id="SM00906">
    <property type="entry name" value="Fungal_trans"/>
    <property type="match status" value="1"/>
</dbReference>
<dbReference type="InterPro" id="IPR001138">
    <property type="entry name" value="Zn2Cys6_DnaBD"/>
</dbReference>
<dbReference type="PANTHER" id="PTHR47424:SF4">
    <property type="entry name" value="ZN(II)2CYS6 TRANSCRIPTION FACTOR (EUROFUNG)"/>
    <property type="match status" value="1"/>
</dbReference>
<dbReference type="GO" id="GO:0000435">
    <property type="term" value="P:positive regulation of transcription from RNA polymerase II promoter by galactose"/>
    <property type="evidence" value="ECO:0007669"/>
    <property type="project" value="TreeGrafter"/>
</dbReference>
<evidence type="ECO:0000256" key="2">
    <source>
        <dbReference type="ARBA" id="ARBA00023015"/>
    </source>
</evidence>
<dbReference type="GO" id="GO:0000981">
    <property type="term" value="F:DNA-binding transcription factor activity, RNA polymerase II-specific"/>
    <property type="evidence" value="ECO:0007669"/>
    <property type="project" value="InterPro"/>
</dbReference>
<sequence>MWPNAYTSPQILPPGSVASWHSMPPKPKRRKIDVACETCRLRKSRCDGQRPKCGACTRRKNVGPVCVYSGDPLEGQVMAQTSAIGFTTYHFNDTPSSSIQSSSGHAECISQAISPTLNRHQTELYKSKQEALPDTPDQVRADSGSQVQKFGVNRENSAADEAVSGESNWILAAGLLAASSSAKFFKKVFGGAETESLTDKNQNDPKNAPSATTTHIKPARSVISAKEAQSTEEILPSRKVADELVYLFFKRAPIHWIDRLKLMQWYEKLWTANDGGEGEKDCAENQIQHATLNIIFALVYQTEPDQISEYQDKLAHEYFRRAEKLLHHSLFDLNRLDLLFAFLLITQWFQSVNDVRQCTSTVRLCIMIAYNLGLHVPGKIMSLRNQRQREMALRAWHGCVLMDRITAMISGQPLQIPQDVASQIPLFEAIDDEYLSDSSLNGIQPAGKPSILSFYLAFCQLHLILGDILVHFHDCRREIRDNLDLNHIIEVDERLDQFYNTLPSHLRLEKDNKSFYAATGQSVHLYSRFLHIRIILYRVFFQHAAEKLNRSESISISRFADNVTHQGLLTCVRTAQEILELIIFSLTPGENESPRIAPQWWHSITYVFIAATVLIAAHLFPTITEEISTTSLENSIRKGFQILDHFGEEKNSAQRCKMALTVLYKRHVEPLHEMPSQSSNTSSPPNDSSCHISAQIDDNHVSSGFSWDLGDLSDLFRGESMESLLFNTNIFE</sequence>
<name>A0A0D2AGT7_9PEZI</name>
<dbReference type="Gene3D" id="4.10.240.10">
    <property type="entry name" value="Zn(2)-C6 fungal-type DNA-binding domain"/>
    <property type="match status" value="1"/>
</dbReference>
<keyword evidence="2" id="KW-0805">Transcription regulation</keyword>
<dbReference type="PANTHER" id="PTHR47424">
    <property type="entry name" value="REGULATORY PROTEIN GAL4"/>
    <property type="match status" value="1"/>
</dbReference>
<evidence type="ECO:0000256" key="1">
    <source>
        <dbReference type="ARBA" id="ARBA00022723"/>
    </source>
</evidence>
<dbReference type="GO" id="GO:0000978">
    <property type="term" value="F:RNA polymerase II cis-regulatory region sequence-specific DNA binding"/>
    <property type="evidence" value="ECO:0007669"/>
    <property type="project" value="TreeGrafter"/>
</dbReference>
<dbReference type="CDD" id="cd12148">
    <property type="entry name" value="fungal_TF_MHR"/>
    <property type="match status" value="1"/>
</dbReference>
<protein>
    <recommendedName>
        <fullName evidence="6">Zn(2)-C6 fungal-type domain-containing protein</fullName>
    </recommendedName>
</protein>
<dbReference type="RefSeq" id="XP_016215659.1">
    <property type="nucleotide sequence ID" value="XM_016356136.1"/>
</dbReference>
<dbReference type="SUPFAM" id="SSF57701">
    <property type="entry name" value="Zn2/Cys6 DNA-binding domain"/>
    <property type="match status" value="1"/>
</dbReference>
<dbReference type="InterPro" id="IPR007219">
    <property type="entry name" value="XnlR_reg_dom"/>
</dbReference>
<dbReference type="VEuPathDB" id="FungiDB:PV09_03001"/>